<name>A0A0E9WV51_ANGAN</name>
<dbReference type="AlphaFoldDB" id="A0A0E9WV51"/>
<sequence length="43" mass="5036">MSWAKFTKMTILFGFQVRNCNFVICEFQTLLLMAILSSCRTNK</sequence>
<reference evidence="1" key="1">
    <citation type="submission" date="2014-11" db="EMBL/GenBank/DDBJ databases">
        <authorList>
            <person name="Amaro Gonzalez C."/>
        </authorList>
    </citation>
    <scope>NUCLEOTIDE SEQUENCE</scope>
</reference>
<proteinExistence type="predicted"/>
<protein>
    <submittedName>
        <fullName evidence="1">Uncharacterized protein</fullName>
    </submittedName>
</protein>
<organism evidence="1">
    <name type="scientific">Anguilla anguilla</name>
    <name type="common">European freshwater eel</name>
    <name type="synonym">Muraena anguilla</name>
    <dbReference type="NCBI Taxonomy" id="7936"/>
    <lineage>
        <taxon>Eukaryota</taxon>
        <taxon>Metazoa</taxon>
        <taxon>Chordata</taxon>
        <taxon>Craniata</taxon>
        <taxon>Vertebrata</taxon>
        <taxon>Euteleostomi</taxon>
        <taxon>Actinopterygii</taxon>
        <taxon>Neopterygii</taxon>
        <taxon>Teleostei</taxon>
        <taxon>Anguilliformes</taxon>
        <taxon>Anguillidae</taxon>
        <taxon>Anguilla</taxon>
    </lineage>
</organism>
<reference evidence="1" key="2">
    <citation type="journal article" date="2015" name="Fish Shellfish Immunol.">
        <title>Early steps in the European eel (Anguilla anguilla)-Vibrio vulnificus interaction in the gills: Role of the RtxA13 toxin.</title>
        <authorList>
            <person name="Callol A."/>
            <person name="Pajuelo D."/>
            <person name="Ebbesson L."/>
            <person name="Teles M."/>
            <person name="MacKenzie S."/>
            <person name="Amaro C."/>
        </authorList>
    </citation>
    <scope>NUCLEOTIDE SEQUENCE</scope>
</reference>
<dbReference type="EMBL" id="GBXM01015184">
    <property type="protein sequence ID" value="JAH93393.1"/>
    <property type="molecule type" value="Transcribed_RNA"/>
</dbReference>
<evidence type="ECO:0000313" key="1">
    <source>
        <dbReference type="EMBL" id="JAH93393.1"/>
    </source>
</evidence>
<accession>A0A0E9WV51</accession>